<evidence type="ECO:0000313" key="4">
    <source>
        <dbReference type="Proteomes" id="UP000295722"/>
    </source>
</evidence>
<dbReference type="Proteomes" id="UP000295722">
    <property type="component" value="Unassembled WGS sequence"/>
</dbReference>
<accession>A0A4R5MA79</accession>
<dbReference type="PROSITE" id="PS50943">
    <property type="entry name" value="HTH_CROC1"/>
    <property type="match status" value="1"/>
</dbReference>
<dbReference type="Pfam" id="PF01381">
    <property type="entry name" value="HTH_3"/>
    <property type="match status" value="1"/>
</dbReference>
<evidence type="ECO:0000256" key="1">
    <source>
        <dbReference type="SAM" id="MobiDB-lite"/>
    </source>
</evidence>
<feature type="domain" description="HTH cro/C1-type" evidence="2">
    <location>
        <begin position="57"/>
        <end position="100"/>
    </location>
</feature>
<sequence>MRGILEPTVTFLQELISWPVTGTIEPMVIDDTRQAFAARLNEALDDIAFPPKGKGRQQALGDRMGVSQKGARKWLEGESKPEQSKVLKLSSWLQVNFEWLATGNGEKRTVLYDSQSGERVETYKVTEQLEEVIPENEFTSPKDVAIQRIISAIDIQLRAARISQTDATLLKAAAEAVRNSIDPTVQAAVLLMLSTQSPREKPKAPSNPESVKSTPDTNSDSGQKSRSPQAEFARSARSDTRSAAQTEGSNQNEKGKNGT</sequence>
<dbReference type="AlphaFoldDB" id="A0A4R5MA79"/>
<feature type="region of interest" description="Disordered" evidence="1">
    <location>
        <begin position="196"/>
        <end position="259"/>
    </location>
</feature>
<evidence type="ECO:0000259" key="2">
    <source>
        <dbReference type="PROSITE" id="PS50943"/>
    </source>
</evidence>
<dbReference type="OrthoDB" id="8908960at2"/>
<dbReference type="GO" id="GO:0003677">
    <property type="term" value="F:DNA binding"/>
    <property type="evidence" value="ECO:0007669"/>
    <property type="project" value="InterPro"/>
</dbReference>
<evidence type="ECO:0000313" key="3">
    <source>
        <dbReference type="EMBL" id="TDG23251.1"/>
    </source>
</evidence>
<dbReference type="CDD" id="cd00093">
    <property type="entry name" value="HTH_XRE"/>
    <property type="match status" value="1"/>
</dbReference>
<feature type="compositionally biased region" description="Polar residues" evidence="1">
    <location>
        <begin position="207"/>
        <end position="228"/>
    </location>
</feature>
<protein>
    <submittedName>
        <fullName evidence="3">XRE family transcriptional regulator</fullName>
    </submittedName>
</protein>
<dbReference type="InterPro" id="IPR001387">
    <property type="entry name" value="Cro/C1-type_HTH"/>
</dbReference>
<dbReference type="EMBL" id="SMRP01000006">
    <property type="protein sequence ID" value="TDG23251.1"/>
    <property type="molecule type" value="Genomic_DNA"/>
</dbReference>
<name>A0A4R5MA79_9BURK</name>
<keyword evidence="4" id="KW-1185">Reference proteome</keyword>
<reference evidence="3 4" key="1">
    <citation type="submission" date="2019-03" db="EMBL/GenBank/DDBJ databases">
        <title>Paraburkholderia sp. 4M-K11, isolated from subtropical forest soil.</title>
        <authorList>
            <person name="Gao Z.-H."/>
            <person name="Qiu L.-H."/>
        </authorList>
    </citation>
    <scope>NUCLEOTIDE SEQUENCE [LARGE SCALE GENOMIC DNA]</scope>
    <source>
        <strain evidence="3 4">4M-K11</strain>
    </source>
</reference>
<dbReference type="SUPFAM" id="SSF47413">
    <property type="entry name" value="lambda repressor-like DNA-binding domains"/>
    <property type="match status" value="1"/>
</dbReference>
<dbReference type="Gene3D" id="1.10.260.40">
    <property type="entry name" value="lambda repressor-like DNA-binding domains"/>
    <property type="match status" value="1"/>
</dbReference>
<organism evidence="3 4">
    <name type="scientific">Paraburkholderia silviterrae</name>
    <dbReference type="NCBI Taxonomy" id="2528715"/>
    <lineage>
        <taxon>Bacteria</taxon>
        <taxon>Pseudomonadati</taxon>
        <taxon>Pseudomonadota</taxon>
        <taxon>Betaproteobacteria</taxon>
        <taxon>Burkholderiales</taxon>
        <taxon>Burkholderiaceae</taxon>
        <taxon>Paraburkholderia</taxon>
    </lineage>
</organism>
<proteinExistence type="predicted"/>
<gene>
    <name evidence="3" type="ORF">EYW47_15075</name>
</gene>
<comment type="caution">
    <text evidence="3">The sequence shown here is derived from an EMBL/GenBank/DDBJ whole genome shotgun (WGS) entry which is preliminary data.</text>
</comment>
<dbReference type="InterPro" id="IPR010982">
    <property type="entry name" value="Lambda_DNA-bd_dom_sf"/>
</dbReference>